<organism evidence="2 3">
    <name type="scientific">Vibrio vulnificus</name>
    <dbReference type="NCBI Taxonomy" id="672"/>
    <lineage>
        <taxon>Bacteria</taxon>
        <taxon>Pseudomonadati</taxon>
        <taxon>Pseudomonadota</taxon>
        <taxon>Gammaproteobacteria</taxon>
        <taxon>Vibrionales</taxon>
        <taxon>Vibrionaceae</taxon>
        <taxon>Vibrio</taxon>
    </lineage>
</organism>
<dbReference type="AlphaFoldDB" id="A0AAW4H969"/>
<sequence length="347" mass="40200">MAFIAIAGESHSFSVAEAIEHGVEAAIVLNAIRYWLRKNHSDGRNIKSGYVWTYNTAKKLHKMFPYWSEQKCQRLMKKLNDQKLVIVANHNTNKWVQERWYTLPEFKIEPVDNFDEETDNIEQENSLSDCNSAKINIDECNHQKSEFDSSRSMNVHSSNLMNDPYHVYTTDLTTDLRSIQPQATGIDPVVESFENIFWPAWEGRKIAHGECLSLFRKLVEQEGRSPYEFATELAGDIKRRLKARAQGFDKIHPKTYLKGRRWEDQLFAALPEQSNQPSKSSQIDRLKGRINELTGLIRSEEGYMASIRDDNPLRISIKQSCERKLEKLECELKESKAKLKMLLGEDI</sequence>
<dbReference type="EMBL" id="JAFKOQ010000001">
    <property type="protein sequence ID" value="MBN8120517.1"/>
    <property type="molecule type" value="Genomic_DNA"/>
</dbReference>
<evidence type="ECO:0000313" key="3">
    <source>
        <dbReference type="Proteomes" id="UP000664056"/>
    </source>
</evidence>
<name>A0AAW4H969_VIBVL</name>
<dbReference type="RefSeq" id="WP_045589240.1">
    <property type="nucleotide sequence ID" value="NZ_JAFKOQ010000001.1"/>
</dbReference>
<reference evidence="2" key="1">
    <citation type="submission" date="2021-03" db="EMBL/GenBank/DDBJ databases">
        <title>Study of the foodborne Vibrio vulnificus isolates from China.</title>
        <authorList>
            <person name="Zheng Z."/>
            <person name="Ye L."/>
        </authorList>
    </citation>
    <scope>NUCLEOTIDE SEQUENCE</scope>
    <source>
        <strain evidence="2">Vv1582</strain>
    </source>
</reference>
<keyword evidence="1" id="KW-0175">Coiled coil</keyword>
<evidence type="ECO:0000313" key="2">
    <source>
        <dbReference type="EMBL" id="MBN8120517.1"/>
    </source>
</evidence>
<accession>A0AAW4H969</accession>
<protein>
    <submittedName>
        <fullName evidence="2">Uncharacterized protein</fullName>
    </submittedName>
</protein>
<dbReference type="Proteomes" id="UP000664056">
    <property type="component" value="Unassembled WGS sequence"/>
</dbReference>
<comment type="caution">
    <text evidence="2">The sequence shown here is derived from an EMBL/GenBank/DDBJ whole genome shotgun (WGS) entry which is preliminary data.</text>
</comment>
<feature type="coiled-coil region" evidence="1">
    <location>
        <begin position="318"/>
        <end position="345"/>
    </location>
</feature>
<gene>
    <name evidence="2" type="ORF">J0J18_02140</name>
</gene>
<proteinExistence type="predicted"/>
<evidence type="ECO:0000256" key="1">
    <source>
        <dbReference type="SAM" id="Coils"/>
    </source>
</evidence>